<evidence type="ECO:0000313" key="2">
    <source>
        <dbReference type="EMBL" id="OFI35355.1"/>
    </source>
</evidence>
<feature type="domain" description="Solitary outer membrane autotransporter-like beta-barrel" evidence="1">
    <location>
        <begin position="15"/>
        <end position="321"/>
    </location>
</feature>
<keyword evidence="3" id="KW-1185">Reference proteome</keyword>
<accession>A0A1E8FHE3</accession>
<comment type="caution">
    <text evidence="2">The sequence shown here is derived from an EMBL/GenBank/DDBJ whole genome shotgun (WGS) entry which is preliminary data.</text>
</comment>
<evidence type="ECO:0000259" key="1">
    <source>
        <dbReference type="Pfam" id="PF11557"/>
    </source>
</evidence>
<dbReference type="Proteomes" id="UP000176037">
    <property type="component" value="Unassembled WGS sequence"/>
</dbReference>
<evidence type="ECO:0000313" key="3">
    <source>
        <dbReference type="Proteomes" id="UP000176037"/>
    </source>
</evidence>
<dbReference type="InterPro" id="IPR021621">
    <property type="entry name" value="Omp_AT"/>
</dbReference>
<dbReference type="AlphaFoldDB" id="A0A1E8FHE3"/>
<dbReference type="STRING" id="1856405.BFC17_15505"/>
<dbReference type="Pfam" id="PF11557">
    <property type="entry name" value="Omp_AT"/>
    <property type="match status" value="1"/>
</dbReference>
<name>A0A1E8FHE3_9ALTE</name>
<gene>
    <name evidence="2" type="ORF">BFC17_15505</name>
</gene>
<reference evidence="2 3" key="1">
    <citation type="submission" date="2016-09" db="EMBL/GenBank/DDBJ databases">
        <title>Alteromonas lipolytica, a new species isolated from sea water.</title>
        <authorList>
            <person name="Wu Y.-H."/>
            <person name="Cheng H."/>
            <person name="Xu X.-W."/>
        </authorList>
    </citation>
    <scope>NUCLEOTIDE SEQUENCE [LARGE SCALE GENOMIC DNA]</scope>
    <source>
        <strain evidence="2 3">JW12</strain>
    </source>
</reference>
<dbReference type="EMBL" id="MJIC01000010">
    <property type="protein sequence ID" value="OFI35355.1"/>
    <property type="molecule type" value="Genomic_DNA"/>
</dbReference>
<protein>
    <recommendedName>
        <fullName evidence="1">Solitary outer membrane autotransporter-like beta-barrel domain-containing protein</fullName>
    </recommendedName>
</protein>
<organism evidence="2 3">
    <name type="scientific">Alteromonas lipolytica</name>
    <dbReference type="NCBI Taxonomy" id="1856405"/>
    <lineage>
        <taxon>Bacteria</taxon>
        <taxon>Pseudomonadati</taxon>
        <taxon>Pseudomonadota</taxon>
        <taxon>Gammaproteobacteria</taxon>
        <taxon>Alteromonadales</taxon>
        <taxon>Alteromonadaceae</taxon>
        <taxon>Alteromonas/Salinimonas group</taxon>
        <taxon>Alteromonas</taxon>
    </lineage>
</organism>
<sequence>MTLGFHLEATAQESSFTDELNHIVAEFVAENTAMTVVVADSSLISLGIMDFDPNAFADFGDFDVGNEESFALRKSLRSYSLPWSFKPKKIAKGWLSHYAVRVSYVGSEQDIVYDNPDFINTFDEESYLLYGEKGWEYQLRKQWTLSFAMGGQYLYYHNSFDYQDPTLLLLRGFFDGQVLNTSYQAWLVDPVVSATYRGHLFGQRFDYKIQYRHALGRTFATDNHNQHTQIETGRFSNTLTFHYETPNVFGRQSQVRTLLRRIDLTGDATAPMVTSHYYQFGVGWLVDTSGPDSWLDNLGIGVSLNAGSNLSGGTVVILFNEEM</sequence>
<proteinExistence type="predicted"/>